<reference evidence="1 2" key="1">
    <citation type="submission" date="2015-07" db="EMBL/GenBank/DDBJ databases">
        <authorList>
            <consortium name="Pathogen Informatics"/>
        </authorList>
    </citation>
    <scope>NUCLEOTIDE SEQUENCE [LARGE SCALE GENOMIC DNA]</scope>
    <source>
        <strain evidence="1 2">A316</strain>
    </source>
</reference>
<dbReference type="Proteomes" id="UP000041770">
    <property type="component" value="Unassembled WGS sequence"/>
</dbReference>
<name>A0A656ACA9_VIBCL</name>
<evidence type="ECO:0000313" key="1">
    <source>
        <dbReference type="EMBL" id="CSD02138.1"/>
    </source>
</evidence>
<dbReference type="EMBL" id="CWQY01000022">
    <property type="protein sequence ID" value="CSD02138.1"/>
    <property type="molecule type" value="Genomic_DNA"/>
</dbReference>
<sequence length="104" mass="12501">MYKSQYFRIRMLIYRGLHFFNADWATPFIINHHNFGPTTHSVIAHPLTKHPIAANNHFIARLDEVNKTGFHTRTTRRRNGNRKFVFRLESIFQELFQLIHHTDK</sequence>
<protein>
    <submittedName>
        <fullName evidence="1">Uncharacterized protein</fullName>
    </submittedName>
</protein>
<gene>
    <name evidence="1" type="ORF">ERS013200_02926</name>
</gene>
<accession>A0A656ACA9</accession>
<dbReference type="AlphaFoldDB" id="A0A656ACA9"/>
<evidence type="ECO:0000313" key="2">
    <source>
        <dbReference type="Proteomes" id="UP000041770"/>
    </source>
</evidence>
<proteinExistence type="predicted"/>
<organism evidence="1 2">
    <name type="scientific">Vibrio cholerae</name>
    <dbReference type="NCBI Taxonomy" id="666"/>
    <lineage>
        <taxon>Bacteria</taxon>
        <taxon>Pseudomonadati</taxon>
        <taxon>Pseudomonadota</taxon>
        <taxon>Gammaproteobacteria</taxon>
        <taxon>Vibrionales</taxon>
        <taxon>Vibrionaceae</taxon>
        <taxon>Vibrio</taxon>
    </lineage>
</organism>